<reference evidence="7" key="1">
    <citation type="journal article" date="2014" name="Int. J. Syst. Evol. Microbiol.">
        <title>Complete genome sequence of Corynebacterium casei LMG S-19264T (=DSM 44701T), isolated from a smear-ripened cheese.</title>
        <authorList>
            <consortium name="US DOE Joint Genome Institute (JGI-PGF)"/>
            <person name="Walter F."/>
            <person name="Albersmeier A."/>
            <person name="Kalinowski J."/>
            <person name="Ruckert C."/>
        </authorList>
    </citation>
    <scope>NUCLEOTIDE SEQUENCE</scope>
    <source>
        <strain evidence="7">CCM 7897</strain>
    </source>
</reference>
<keyword evidence="5" id="KW-0029">Amino-acid transport</keyword>
<dbReference type="AlphaFoldDB" id="A0A917BMC3"/>
<organism evidence="7 8">
    <name type="scientific">Azorhizobium oxalatiphilum</name>
    <dbReference type="NCBI Taxonomy" id="980631"/>
    <lineage>
        <taxon>Bacteria</taxon>
        <taxon>Pseudomonadati</taxon>
        <taxon>Pseudomonadota</taxon>
        <taxon>Alphaproteobacteria</taxon>
        <taxon>Hyphomicrobiales</taxon>
        <taxon>Xanthobacteraceae</taxon>
        <taxon>Azorhizobium</taxon>
    </lineage>
</organism>
<evidence type="ECO:0000256" key="3">
    <source>
        <dbReference type="ARBA" id="ARBA00022741"/>
    </source>
</evidence>
<keyword evidence="3" id="KW-0547">Nucleotide-binding</keyword>
<dbReference type="PANTHER" id="PTHR43820:SF4">
    <property type="entry name" value="HIGH-AFFINITY BRANCHED-CHAIN AMINO ACID TRANSPORT ATP-BINDING PROTEIN LIVF"/>
    <property type="match status" value="1"/>
</dbReference>
<dbReference type="InterPro" id="IPR003439">
    <property type="entry name" value="ABC_transporter-like_ATP-bd"/>
</dbReference>
<dbReference type="Proteomes" id="UP000606044">
    <property type="component" value="Unassembled WGS sequence"/>
</dbReference>
<dbReference type="GO" id="GO:0015807">
    <property type="term" value="P:L-amino acid transport"/>
    <property type="evidence" value="ECO:0007669"/>
    <property type="project" value="TreeGrafter"/>
</dbReference>
<evidence type="ECO:0000256" key="1">
    <source>
        <dbReference type="ARBA" id="ARBA00005417"/>
    </source>
</evidence>
<dbReference type="PROSITE" id="PS00211">
    <property type="entry name" value="ABC_TRANSPORTER_1"/>
    <property type="match status" value="1"/>
</dbReference>
<dbReference type="GO" id="GO:0005524">
    <property type="term" value="F:ATP binding"/>
    <property type="evidence" value="ECO:0007669"/>
    <property type="project" value="UniProtKB-KW"/>
</dbReference>
<dbReference type="InterPro" id="IPR027417">
    <property type="entry name" value="P-loop_NTPase"/>
</dbReference>
<dbReference type="EMBL" id="BMCT01000001">
    <property type="protein sequence ID" value="GGF51445.1"/>
    <property type="molecule type" value="Genomic_DNA"/>
</dbReference>
<dbReference type="PROSITE" id="PS50893">
    <property type="entry name" value="ABC_TRANSPORTER_2"/>
    <property type="match status" value="1"/>
</dbReference>
<dbReference type="InterPro" id="IPR003593">
    <property type="entry name" value="AAA+_ATPase"/>
</dbReference>
<dbReference type="PANTHER" id="PTHR43820">
    <property type="entry name" value="HIGH-AFFINITY BRANCHED-CHAIN AMINO ACID TRANSPORT ATP-BINDING PROTEIN LIVF"/>
    <property type="match status" value="1"/>
</dbReference>
<keyword evidence="8" id="KW-1185">Reference proteome</keyword>
<dbReference type="GO" id="GO:0015658">
    <property type="term" value="F:branched-chain amino acid transmembrane transporter activity"/>
    <property type="evidence" value="ECO:0007669"/>
    <property type="project" value="TreeGrafter"/>
</dbReference>
<feature type="domain" description="ABC transporter" evidence="6">
    <location>
        <begin position="5"/>
        <end position="236"/>
    </location>
</feature>
<protein>
    <submittedName>
        <fullName evidence="7">ABC transporter ATP-binding protein</fullName>
    </submittedName>
</protein>
<sequence length="242" mass="26106">MSELLEVRALSVRYGATCGIAEAEISVPAGGVVSLLGANGAGKSSILKGVAGLADAQGEVIFEGRDLSRASARERVKSGIVYVPEGREIVTALTVDENLTLGGFLLDGRTRAARRSAILDLFPEIANRTRAPAWMLSGGEQQMLAIGRALMSGPRLLLLDEPSLGLAPLLIRRVFERLAQIRTETGLSILLVEQNYAMVSRFSDVLYFVRSGQISGHRLASEIDMSEEARRQLLESYLGARH</sequence>
<evidence type="ECO:0000256" key="5">
    <source>
        <dbReference type="ARBA" id="ARBA00022970"/>
    </source>
</evidence>
<evidence type="ECO:0000256" key="4">
    <source>
        <dbReference type="ARBA" id="ARBA00022840"/>
    </source>
</evidence>
<dbReference type="Gene3D" id="3.40.50.300">
    <property type="entry name" value="P-loop containing nucleotide triphosphate hydrolases"/>
    <property type="match status" value="1"/>
</dbReference>
<dbReference type="GO" id="GO:0016887">
    <property type="term" value="F:ATP hydrolysis activity"/>
    <property type="evidence" value="ECO:0007669"/>
    <property type="project" value="InterPro"/>
</dbReference>
<evidence type="ECO:0000313" key="8">
    <source>
        <dbReference type="Proteomes" id="UP000606044"/>
    </source>
</evidence>
<accession>A0A917BMC3</accession>
<comment type="similarity">
    <text evidence="1">Belongs to the ABC transporter superfamily.</text>
</comment>
<dbReference type="SUPFAM" id="SSF52540">
    <property type="entry name" value="P-loop containing nucleoside triphosphate hydrolases"/>
    <property type="match status" value="1"/>
</dbReference>
<reference evidence="7" key="2">
    <citation type="submission" date="2020-09" db="EMBL/GenBank/DDBJ databases">
        <authorList>
            <person name="Sun Q."/>
            <person name="Sedlacek I."/>
        </authorList>
    </citation>
    <scope>NUCLEOTIDE SEQUENCE</scope>
    <source>
        <strain evidence="7">CCM 7897</strain>
    </source>
</reference>
<keyword evidence="4 7" id="KW-0067">ATP-binding</keyword>
<gene>
    <name evidence="7" type="ORF">GCM10007301_08620</name>
</gene>
<dbReference type="Pfam" id="PF00005">
    <property type="entry name" value="ABC_tran"/>
    <property type="match status" value="1"/>
</dbReference>
<dbReference type="InterPro" id="IPR017871">
    <property type="entry name" value="ABC_transporter-like_CS"/>
</dbReference>
<evidence type="ECO:0000256" key="2">
    <source>
        <dbReference type="ARBA" id="ARBA00022448"/>
    </source>
</evidence>
<dbReference type="InterPro" id="IPR052156">
    <property type="entry name" value="BCAA_Transport_ATP-bd_LivF"/>
</dbReference>
<dbReference type="RefSeq" id="WP_188575706.1">
    <property type="nucleotide sequence ID" value="NZ_BMCT01000001.1"/>
</dbReference>
<evidence type="ECO:0000259" key="6">
    <source>
        <dbReference type="PROSITE" id="PS50893"/>
    </source>
</evidence>
<evidence type="ECO:0000313" key="7">
    <source>
        <dbReference type="EMBL" id="GGF51445.1"/>
    </source>
</evidence>
<comment type="caution">
    <text evidence="7">The sequence shown here is derived from an EMBL/GenBank/DDBJ whole genome shotgun (WGS) entry which is preliminary data.</text>
</comment>
<dbReference type="SMART" id="SM00382">
    <property type="entry name" value="AAA"/>
    <property type="match status" value="1"/>
</dbReference>
<name>A0A917BMC3_9HYPH</name>
<proteinExistence type="inferred from homology"/>
<keyword evidence="2" id="KW-0813">Transport</keyword>